<dbReference type="Pfam" id="PF08241">
    <property type="entry name" value="Methyltransf_11"/>
    <property type="match status" value="1"/>
</dbReference>
<evidence type="ECO:0000313" key="3">
    <source>
        <dbReference type="EMBL" id="MDQ0999276.1"/>
    </source>
</evidence>
<sequence>MPKSNNLSDAEQTVEEIIELPFDGERYIPGMGGRIAAEHLARYAFATQFIRGKAVLDIASGEGYGTAIMAEKAKNIIGMDVAANAIAYAKRKYAKIRNVQFEVGDLAHLPFDTDTFDVIVCFETVEHVDDPLAAINELQRVLKSNGLLIISTPNKENYSDRFNYDNPYHLKELAFSEFQNALNNTFKHTKLFGQFSGASSHVVEIDSHGEWKMPNNDFKMTYADVPKWTERFDGVTATPMYFLAVCSNTTIDSNVENYGFFDASDWQVIDEEFLLRKTQNDLDTCANDLKERDTRLETTTQDLHSHKVEVNSLRSSLQLAQEEHEKLANALETTRLENETRLARINRLSDALDSLREQLHNVHSSTTWRLAIRFNSLINRIPFLKGAAKFLARLIVPRQ</sequence>
<evidence type="ECO:0000313" key="4">
    <source>
        <dbReference type="Proteomes" id="UP001237780"/>
    </source>
</evidence>
<dbReference type="PANTHER" id="PTHR43861:SF6">
    <property type="entry name" value="METHYLTRANSFERASE TYPE 11"/>
    <property type="match status" value="1"/>
</dbReference>
<dbReference type="PANTHER" id="PTHR43861">
    <property type="entry name" value="TRANS-ACONITATE 2-METHYLTRANSFERASE-RELATED"/>
    <property type="match status" value="1"/>
</dbReference>
<dbReference type="Gene3D" id="3.40.50.150">
    <property type="entry name" value="Vaccinia Virus protein VP39"/>
    <property type="match status" value="1"/>
</dbReference>
<protein>
    <submittedName>
        <fullName evidence="3">Ubiquinone/menaquinone biosynthesis C-methylase UbiE</fullName>
    </submittedName>
</protein>
<name>A0ABU0SFM0_9HYPH</name>
<dbReference type="RefSeq" id="WP_307285372.1">
    <property type="nucleotide sequence ID" value="NZ_JAUSZT010000003.1"/>
</dbReference>
<gene>
    <name evidence="3" type="ORF">QFZ34_004458</name>
</gene>
<dbReference type="InterPro" id="IPR013216">
    <property type="entry name" value="Methyltransf_11"/>
</dbReference>
<reference evidence="3 4" key="1">
    <citation type="submission" date="2023-07" db="EMBL/GenBank/DDBJ databases">
        <title>Comparative genomics of wheat-associated soil bacteria to identify genetic determinants of phenazine resistance.</title>
        <authorList>
            <person name="Mouncey N."/>
        </authorList>
    </citation>
    <scope>NUCLEOTIDE SEQUENCE [LARGE SCALE GENOMIC DNA]</scope>
    <source>
        <strain evidence="3 4">W4I11</strain>
    </source>
</reference>
<feature type="coiled-coil region" evidence="1">
    <location>
        <begin position="303"/>
        <end position="365"/>
    </location>
</feature>
<dbReference type="SUPFAM" id="SSF53335">
    <property type="entry name" value="S-adenosyl-L-methionine-dependent methyltransferases"/>
    <property type="match status" value="1"/>
</dbReference>
<dbReference type="CDD" id="cd02440">
    <property type="entry name" value="AdoMet_MTases"/>
    <property type="match status" value="1"/>
</dbReference>
<comment type="caution">
    <text evidence="3">The sequence shown here is derived from an EMBL/GenBank/DDBJ whole genome shotgun (WGS) entry which is preliminary data.</text>
</comment>
<proteinExistence type="predicted"/>
<keyword evidence="4" id="KW-1185">Reference proteome</keyword>
<dbReference type="Proteomes" id="UP001237780">
    <property type="component" value="Unassembled WGS sequence"/>
</dbReference>
<evidence type="ECO:0000259" key="2">
    <source>
        <dbReference type="Pfam" id="PF08241"/>
    </source>
</evidence>
<evidence type="ECO:0000256" key="1">
    <source>
        <dbReference type="SAM" id="Coils"/>
    </source>
</evidence>
<keyword evidence="3" id="KW-0830">Ubiquinone</keyword>
<dbReference type="EMBL" id="JAUSZT010000003">
    <property type="protein sequence ID" value="MDQ0999276.1"/>
    <property type="molecule type" value="Genomic_DNA"/>
</dbReference>
<feature type="domain" description="Methyltransferase type 11" evidence="2">
    <location>
        <begin position="56"/>
        <end position="150"/>
    </location>
</feature>
<accession>A0ABU0SFM0</accession>
<dbReference type="InterPro" id="IPR029063">
    <property type="entry name" value="SAM-dependent_MTases_sf"/>
</dbReference>
<organism evidence="3 4">
    <name type="scientific">Phyllobacterium ifriqiyense</name>
    <dbReference type="NCBI Taxonomy" id="314238"/>
    <lineage>
        <taxon>Bacteria</taxon>
        <taxon>Pseudomonadati</taxon>
        <taxon>Pseudomonadota</taxon>
        <taxon>Alphaproteobacteria</taxon>
        <taxon>Hyphomicrobiales</taxon>
        <taxon>Phyllobacteriaceae</taxon>
        <taxon>Phyllobacterium</taxon>
    </lineage>
</organism>
<dbReference type="SUPFAM" id="SSF57997">
    <property type="entry name" value="Tropomyosin"/>
    <property type="match status" value="1"/>
</dbReference>
<keyword evidence="1" id="KW-0175">Coiled coil</keyword>